<evidence type="ECO:0000256" key="6">
    <source>
        <dbReference type="ARBA" id="ARBA00022753"/>
    </source>
</evidence>
<dbReference type="PRINTS" id="PR01148">
    <property type="entry name" value="EDG2RECEPTOR"/>
</dbReference>
<keyword evidence="4" id="KW-1003">Cell membrane</keyword>
<evidence type="ECO:0000256" key="12">
    <source>
        <dbReference type="ARBA" id="ARBA00023224"/>
    </source>
</evidence>
<proteinExistence type="inferred from homology"/>
<dbReference type="GO" id="GO:0070915">
    <property type="term" value="F:lysophosphatidic acid receptor activity"/>
    <property type="evidence" value="ECO:0007669"/>
    <property type="project" value="InterPro"/>
</dbReference>
<evidence type="ECO:0000256" key="9">
    <source>
        <dbReference type="ARBA" id="ARBA00023136"/>
    </source>
</evidence>
<keyword evidence="13" id="KW-0675">Receptor</keyword>
<evidence type="ECO:0000256" key="4">
    <source>
        <dbReference type="ARBA" id="ARBA00022475"/>
    </source>
</evidence>
<evidence type="ECO:0000256" key="11">
    <source>
        <dbReference type="ARBA" id="ARBA00023180"/>
    </source>
</evidence>
<comment type="similarity">
    <text evidence="13">Belongs to the G-protein coupled receptor 1 family.</text>
</comment>
<evidence type="ECO:0000256" key="1">
    <source>
        <dbReference type="ARBA" id="ARBA00004177"/>
    </source>
</evidence>
<dbReference type="PRINTS" id="PR00237">
    <property type="entry name" value="GPCRRHODOPSN"/>
</dbReference>
<keyword evidence="17" id="KW-1185">Reference proteome</keyword>
<dbReference type="Ensembl" id="ENSEBUT00000025994.1">
    <property type="protein sequence ID" value="ENSEBUP00000025417.1"/>
    <property type="gene ID" value="ENSEBUG00000015672.1"/>
</dbReference>
<dbReference type="PRINTS" id="PR01527">
    <property type="entry name" value="LPARECEPTOR"/>
</dbReference>
<evidence type="ECO:0000259" key="15">
    <source>
        <dbReference type="PROSITE" id="PS50262"/>
    </source>
</evidence>
<dbReference type="OMA" id="CQRQENI"/>
<reference evidence="16" key="1">
    <citation type="submission" date="2025-08" db="UniProtKB">
        <authorList>
            <consortium name="Ensembl"/>
        </authorList>
    </citation>
    <scope>IDENTIFICATION</scope>
</reference>
<evidence type="ECO:0000256" key="14">
    <source>
        <dbReference type="SAM" id="Phobius"/>
    </source>
</evidence>
<feature type="transmembrane region" description="Helical" evidence="14">
    <location>
        <begin position="230"/>
        <end position="257"/>
    </location>
</feature>
<comment type="subcellular location">
    <subcellularLocation>
        <location evidence="3">Cell membrane</location>
        <topology evidence="3">Multi-pass membrane protein</topology>
    </subcellularLocation>
    <subcellularLocation>
        <location evidence="2">Cell surface</location>
    </subcellularLocation>
    <subcellularLocation>
        <location evidence="1">Endosome</location>
    </subcellularLocation>
</comment>
<organism evidence="16 17">
    <name type="scientific">Eptatretus burgeri</name>
    <name type="common">Inshore hagfish</name>
    <dbReference type="NCBI Taxonomy" id="7764"/>
    <lineage>
        <taxon>Eukaryota</taxon>
        <taxon>Metazoa</taxon>
        <taxon>Chordata</taxon>
        <taxon>Craniata</taxon>
        <taxon>Vertebrata</taxon>
        <taxon>Cyclostomata</taxon>
        <taxon>Myxini</taxon>
        <taxon>Myxiniformes</taxon>
        <taxon>Myxinidae</taxon>
        <taxon>Eptatretinae</taxon>
        <taxon>Eptatretus</taxon>
    </lineage>
</organism>
<keyword evidence="7 14" id="KW-1133">Transmembrane helix</keyword>
<feature type="transmembrane region" description="Helical" evidence="14">
    <location>
        <begin position="43"/>
        <end position="69"/>
    </location>
</feature>
<reference evidence="16" key="2">
    <citation type="submission" date="2025-09" db="UniProtKB">
        <authorList>
            <consortium name="Ensembl"/>
        </authorList>
    </citation>
    <scope>IDENTIFICATION</scope>
</reference>
<dbReference type="InterPro" id="IPR017452">
    <property type="entry name" value="GPCR_Rhodpsn_7TM"/>
</dbReference>
<evidence type="ECO:0000256" key="10">
    <source>
        <dbReference type="ARBA" id="ARBA00023157"/>
    </source>
</evidence>
<evidence type="ECO:0000256" key="13">
    <source>
        <dbReference type="RuleBase" id="RU000688"/>
    </source>
</evidence>
<dbReference type="GO" id="GO:0005886">
    <property type="term" value="C:plasma membrane"/>
    <property type="evidence" value="ECO:0007669"/>
    <property type="project" value="UniProtKB-SubCell"/>
</dbReference>
<keyword evidence="10" id="KW-1015">Disulfide bond</keyword>
<keyword evidence="12 13" id="KW-0807">Transducer</keyword>
<sequence>RTVQPGGGMHTTECRSCNYCYCQNGCVMSGKPLHDGWTIGHRIVVVLGFALCVFIMLANLLVMAAVVINRRFHFPIYYLMANLAAADFFAGLAYCYLIFNTGPNTRHLTINTWMLRQGLMDTSLTASVANLLAIAIERHITVFHMQLHTRMSVRRVVVVIGVIWLLAILVGCSTMAPLYSESFLIFWTVSNLSTFLVMVGLYGHIFVYVRSRAMRMARTGSATRRNRETIMGLLKTVTIVLGAFIVCWTPGLVILLLDVFCPSCDILAFEKFFLLLAEVNSAMNPIIYSFRDKEMLSTFKRILRCRQTGSLSGNQICF</sequence>
<feature type="transmembrane region" description="Helical" evidence="14">
    <location>
        <begin position="185"/>
        <end position="209"/>
    </location>
</feature>
<dbReference type="GO" id="GO:0009986">
    <property type="term" value="C:cell surface"/>
    <property type="evidence" value="ECO:0007669"/>
    <property type="project" value="UniProtKB-SubCell"/>
</dbReference>
<dbReference type="SMART" id="SM01381">
    <property type="entry name" value="7TM_GPCR_Srsx"/>
    <property type="match status" value="1"/>
</dbReference>
<evidence type="ECO:0000256" key="7">
    <source>
        <dbReference type="ARBA" id="ARBA00022989"/>
    </source>
</evidence>
<keyword evidence="9 14" id="KW-0472">Membrane</keyword>
<feature type="transmembrane region" description="Helical" evidence="14">
    <location>
        <begin position="156"/>
        <end position="179"/>
    </location>
</feature>
<dbReference type="InterPro" id="IPR002277">
    <property type="entry name" value="LPA_rcpt_EDG2"/>
</dbReference>
<dbReference type="PANTHER" id="PTHR22750">
    <property type="entry name" value="G-PROTEIN COUPLED RECEPTOR"/>
    <property type="match status" value="1"/>
</dbReference>
<feature type="domain" description="G-protein coupled receptors family 1 profile" evidence="15">
    <location>
        <begin position="58"/>
        <end position="288"/>
    </location>
</feature>
<keyword evidence="6" id="KW-0967">Endosome</keyword>
<dbReference type="Proteomes" id="UP000694388">
    <property type="component" value="Unplaced"/>
</dbReference>
<dbReference type="PROSITE" id="PS00237">
    <property type="entry name" value="G_PROTEIN_RECEP_F1_1"/>
    <property type="match status" value="1"/>
</dbReference>
<dbReference type="AlphaFoldDB" id="A0A8C4R5W4"/>
<protein>
    <submittedName>
        <fullName evidence="16">Lysophosphatidic acid receptor 1</fullName>
    </submittedName>
</protein>
<keyword evidence="5 13" id="KW-0812">Transmembrane</keyword>
<dbReference type="Pfam" id="PF00001">
    <property type="entry name" value="7tm_1"/>
    <property type="match status" value="1"/>
</dbReference>
<dbReference type="InterPro" id="IPR000276">
    <property type="entry name" value="GPCR_Rhodpsn"/>
</dbReference>
<dbReference type="Gene3D" id="1.20.1070.10">
    <property type="entry name" value="Rhodopsin 7-helix transmembrane proteins"/>
    <property type="match status" value="1"/>
</dbReference>
<dbReference type="InterPro" id="IPR004065">
    <property type="entry name" value="LPA_rcpt"/>
</dbReference>
<dbReference type="PROSITE" id="PS50262">
    <property type="entry name" value="G_PROTEIN_RECEP_F1_2"/>
    <property type="match status" value="1"/>
</dbReference>
<keyword evidence="11" id="KW-0325">Glycoprotein</keyword>
<evidence type="ECO:0000256" key="5">
    <source>
        <dbReference type="ARBA" id="ARBA00022692"/>
    </source>
</evidence>
<keyword evidence="8 13" id="KW-0297">G-protein coupled receptor</keyword>
<evidence type="ECO:0000256" key="2">
    <source>
        <dbReference type="ARBA" id="ARBA00004241"/>
    </source>
</evidence>
<evidence type="ECO:0000313" key="16">
    <source>
        <dbReference type="Ensembl" id="ENSEBUP00000025417.1"/>
    </source>
</evidence>
<evidence type="ECO:0000256" key="3">
    <source>
        <dbReference type="ARBA" id="ARBA00004651"/>
    </source>
</evidence>
<dbReference type="GO" id="GO:0005768">
    <property type="term" value="C:endosome"/>
    <property type="evidence" value="ECO:0007669"/>
    <property type="project" value="UniProtKB-SubCell"/>
</dbReference>
<dbReference type="SUPFAM" id="SSF81321">
    <property type="entry name" value="Family A G protein-coupled receptor-like"/>
    <property type="match status" value="1"/>
</dbReference>
<feature type="transmembrane region" description="Helical" evidence="14">
    <location>
        <begin position="76"/>
        <end position="99"/>
    </location>
</feature>
<evidence type="ECO:0000256" key="8">
    <source>
        <dbReference type="ARBA" id="ARBA00023040"/>
    </source>
</evidence>
<name>A0A8C4R5W4_EPTBU</name>
<accession>A0A8C4R5W4</accession>
<evidence type="ECO:0000313" key="17">
    <source>
        <dbReference type="Proteomes" id="UP000694388"/>
    </source>
</evidence>
<dbReference type="GeneTree" id="ENSGT01120000271896"/>